<reference evidence="2 3" key="1">
    <citation type="submission" date="2019-02" db="EMBL/GenBank/DDBJ databases">
        <title>Draft Genome Sequences of Six Type Strains of the Genus Massilia.</title>
        <authorList>
            <person name="Miess H."/>
            <person name="Frediansyhah A."/>
            <person name="Gross H."/>
        </authorList>
    </citation>
    <scope>NUCLEOTIDE SEQUENCE [LARGE SCALE GENOMIC DNA]</scope>
    <source>
        <strain evidence="2 3">DSM 17473</strain>
    </source>
</reference>
<dbReference type="InterPro" id="IPR007076">
    <property type="entry name" value="TfoX_N"/>
</dbReference>
<evidence type="ECO:0000313" key="3">
    <source>
        <dbReference type="Proteomes" id="UP000290637"/>
    </source>
</evidence>
<dbReference type="Pfam" id="PF04993">
    <property type="entry name" value="TfoX_N"/>
    <property type="match status" value="1"/>
</dbReference>
<dbReference type="Gene3D" id="3.30.1460.30">
    <property type="entry name" value="YgaC/TfoX-N like chaperone"/>
    <property type="match status" value="1"/>
</dbReference>
<dbReference type="Proteomes" id="UP000290637">
    <property type="component" value="Chromosome"/>
</dbReference>
<dbReference type="SUPFAM" id="SSF159894">
    <property type="entry name" value="YgaC/TfoX-N like"/>
    <property type="match status" value="1"/>
</dbReference>
<accession>A0A4P6L4P0</accession>
<feature type="domain" description="TfoX N-terminal" evidence="1">
    <location>
        <begin position="34"/>
        <end position="128"/>
    </location>
</feature>
<sequence length="135" mass="15356">MPGPHMLSPNVHVRLAVYCSIWRGRLMDDARIAEYFASVGQVSIRPVFGGKGIYLHGKIIGFQRKDELLVKGDKKNAAKIEKAGGTRMFYRSRKGHRQKVYLPYWSVPKSAYDDAEEMARWVKIGVEASKRSSKK</sequence>
<dbReference type="OrthoDB" id="8687154at2"/>
<name>A0A4P6L4P0_9BURK</name>
<organism evidence="2 3">
    <name type="scientific">Pseudoduganella lutea</name>
    <dbReference type="NCBI Taxonomy" id="321985"/>
    <lineage>
        <taxon>Bacteria</taxon>
        <taxon>Pseudomonadati</taxon>
        <taxon>Pseudomonadota</taxon>
        <taxon>Betaproteobacteria</taxon>
        <taxon>Burkholderiales</taxon>
        <taxon>Oxalobacteraceae</taxon>
        <taxon>Telluria group</taxon>
        <taxon>Pseudoduganella</taxon>
    </lineage>
</organism>
<dbReference type="EMBL" id="CP035913">
    <property type="protein sequence ID" value="QBE66414.1"/>
    <property type="molecule type" value="Genomic_DNA"/>
</dbReference>
<gene>
    <name evidence="2" type="ORF">EWM63_28435</name>
</gene>
<proteinExistence type="predicted"/>
<evidence type="ECO:0000313" key="2">
    <source>
        <dbReference type="EMBL" id="QBE66414.1"/>
    </source>
</evidence>
<dbReference type="AlphaFoldDB" id="A0A4P6L4P0"/>
<dbReference type="KEGG" id="plue:EWM63_28435"/>
<evidence type="ECO:0000259" key="1">
    <source>
        <dbReference type="Pfam" id="PF04993"/>
    </source>
</evidence>
<protein>
    <submittedName>
        <fullName evidence="2">TfoX family protein</fullName>
    </submittedName>
</protein>
<keyword evidence="3" id="KW-1185">Reference proteome</keyword>